<dbReference type="PANTHER" id="PTHR34135:SF2">
    <property type="entry name" value="LYSOZYME"/>
    <property type="match status" value="1"/>
</dbReference>
<reference evidence="6" key="1">
    <citation type="submission" date="2022-11" db="EMBL/GenBank/DDBJ databases">
        <authorList>
            <person name="Mo P."/>
        </authorList>
    </citation>
    <scope>NUCLEOTIDE SEQUENCE</scope>
    <source>
        <strain evidence="6">HUAS 11-8</strain>
    </source>
</reference>
<dbReference type="PANTHER" id="PTHR34135">
    <property type="entry name" value="LYSOZYME"/>
    <property type="match status" value="1"/>
</dbReference>
<dbReference type="PROSITE" id="PS00953">
    <property type="entry name" value="GLYCOSYL_HYDROL_F25_1"/>
    <property type="match status" value="1"/>
</dbReference>
<gene>
    <name evidence="6" type="ORF">ORV05_33585</name>
</gene>
<protein>
    <recommendedName>
        <fullName evidence="4">Lysozyme</fullName>
        <ecNumber evidence="4">3.2.1.17</ecNumber>
    </recommendedName>
</protein>
<feature type="signal peptide" evidence="5">
    <location>
        <begin position="1"/>
        <end position="34"/>
    </location>
</feature>
<keyword evidence="3 4" id="KW-0326">Glycosidase</keyword>
<evidence type="ECO:0000256" key="4">
    <source>
        <dbReference type="RuleBase" id="RU361176"/>
    </source>
</evidence>
<evidence type="ECO:0000313" key="7">
    <source>
        <dbReference type="Proteomes" id="UP001163203"/>
    </source>
</evidence>
<sequence length="298" mass="32387">MRRWNVKLRRSGVAICLSGCLTSALLGLAPTAAAAGRGAADYSLADSTFAGSQIARFEGVVPVPITGTARSDRADRSDRAGLGKADRGGDLLGHDVSGHQGDVDWQAAWRDGGRFVYVKATEGNGFINPRFTQQYNGSYQVGMIRGAYHFARPDVSDGANQANYFVDHGGGWSPDGRTLPGALDAEYNPYGDACYGMDPVRLSNWLADFSNTYKARTGRFPMIYTSTRWWNKCTGSNARFGGNNPLWIARYAPEIGPLPAGWTREAIWQFSDRGALPGDQNRFNQAFGRLRDVARAAS</sequence>
<dbReference type="Gene3D" id="3.20.20.80">
    <property type="entry name" value="Glycosidases"/>
    <property type="match status" value="1"/>
</dbReference>
<evidence type="ECO:0000256" key="3">
    <source>
        <dbReference type="ARBA" id="ARBA00023295"/>
    </source>
</evidence>
<dbReference type="InterPro" id="IPR017853">
    <property type="entry name" value="GH"/>
</dbReference>
<feature type="chain" id="PRO_5046408176" description="Lysozyme" evidence="5">
    <location>
        <begin position="35"/>
        <end position="298"/>
    </location>
</feature>
<evidence type="ECO:0000313" key="6">
    <source>
        <dbReference type="EMBL" id="WAL65742.1"/>
    </source>
</evidence>
<accession>A0ABY7B1C9</accession>
<keyword evidence="7" id="KW-1185">Reference proteome</keyword>
<organism evidence="6 7">
    <name type="scientific">Amycolatopsis cynarae</name>
    <dbReference type="NCBI Taxonomy" id="2995223"/>
    <lineage>
        <taxon>Bacteria</taxon>
        <taxon>Bacillati</taxon>
        <taxon>Actinomycetota</taxon>
        <taxon>Actinomycetes</taxon>
        <taxon>Pseudonocardiales</taxon>
        <taxon>Pseudonocardiaceae</taxon>
        <taxon>Amycolatopsis</taxon>
    </lineage>
</organism>
<dbReference type="SUPFAM" id="SSF51445">
    <property type="entry name" value="(Trans)glycosidases"/>
    <property type="match status" value="1"/>
</dbReference>
<dbReference type="InterPro" id="IPR008270">
    <property type="entry name" value="Glyco_hydro_25_AS"/>
</dbReference>
<name>A0ABY7B1C9_9PSEU</name>
<dbReference type="Pfam" id="PF01183">
    <property type="entry name" value="Glyco_hydro_25"/>
    <property type="match status" value="1"/>
</dbReference>
<comment type="similarity">
    <text evidence="1 4">Belongs to the glycosyl hydrolase 25 family.</text>
</comment>
<comment type="catalytic activity">
    <reaction evidence="4">
        <text>Hydrolysis of (1-&gt;4)-beta-linkages between N-acetylmuramic acid and N-acetyl-D-glucosamine residues in a peptidoglycan and between N-acetyl-D-glucosamine residues in chitodextrins.</text>
        <dbReference type="EC" id="3.2.1.17"/>
    </reaction>
</comment>
<dbReference type="EMBL" id="CP113836">
    <property type="protein sequence ID" value="WAL65742.1"/>
    <property type="molecule type" value="Genomic_DNA"/>
</dbReference>
<dbReference type="EC" id="3.2.1.17" evidence="4"/>
<keyword evidence="2 4" id="KW-0378">Hydrolase</keyword>
<dbReference type="Proteomes" id="UP001163203">
    <property type="component" value="Chromosome"/>
</dbReference>
<evidence type="ECO:0000256" key="2">
    <source>
        <dbReference type="ARBA" id="ARBA00022801"/>
    </source>
</evidence>
<dbReference type="PROSITE" id="PS51904">
    <property type="entry name" value="GLYCOSYL_HYDROL_F25_2"/>
    <property type="match status" value="1"/>
</dbReference>
<evidence type="ECO:0000256" key="1">
    <source>
        <dbReference type="ARBA" id="ARBA00010646"/>
    </source>
</evidence>
<proteinExistence type="inferred from homology"/>
<evidence type="ECO:0000256" key="5">
    <source>
        <dbReference type="SAM" id="SignalP"/>
    </source>
</evidence>
<keyword evidence="5" id="KW-0732">Signal</keyword>
<dbReference type="InterPro" id="IPR002053">
    <property type="entry name" value="Glyco_hydro_25"/>
</dbReference>
<dbReference type="SMART" id="SM00641">
    <property type="entry name" value="Glyco_25"/>
    <property type="match status" value="1"/>
</dbReference>
<dbReference type="CDD" id="cd06412">
    <property type="entry name" value="GH25_CH-type"/>
    <property type="match status" value="1"/>
</dbReference>
<dbReference type="InterPro" id="IPR018077">
    <property type="entry name" value="Glyco_hydro_fam25_subgr"/>
</dbReference>